<evidence type="ECO:0000256" key="2">
    <source>
        <dbReference type="ARBA" id="ARBA00008520"/>
    </source>
</evidence>
<dbReference type="Gene3D" id="3.40.190.10">
    <property type="entry name" value="Periplasmic binding protein-like II"/>
    <property type="match status" value="2"/>
</dbReference>
<evidence type="ECO:0000256" key="3">
    <source>
        <dbReference type="SAM" id="SignalP"/>
    </source>
</evidence>
<dbReference type="EMBL" id="JACTNF010000010">
    <property type="protein sequence ID" value="MBO1075197.1"/>
    <property type="molecule type" value="Genomic_DNA"/>
</dbReference>
<dbReference type="InterPro" id="IPR006059">
    <property type="entry name" value="SBP"/>
</dbReference>
<dbReference type="InterPro" id="IPR050490">
    <property type="entry name" value="Bact_solute-bd_prot1"/>
</dbReference>
<reference evidence="4 5" key="1">
    <citation type="submission" date="2020-09" db="EMBL/GenBank/DDBJ databases">
        <title>Roseomonas.</title>
        <authorList>
            <person name="Zhu W."/>
        </authorList>
    </citation>
    <scope>NUCLEOTIDE SEQUENCE [LARGE SCALE GENOMIC DNA]</scope>
    <source>
        <strain evidence="4 5">1311</strain>
    </source>
</reference>
<organism evidence="4 5">
    <name type="scientific">Roseomonas marmotae</name>
    <dbReference type="NCBI Taxonomy" id="2768161"/>
    <lineage>
        <taxon>Bacteria</taxon>
        <taxon>Pseudomonadati</taxon>
        <taxon>Pseudomonadota</taxon>
        <taxon>Alphaproteobacteria</taxon>
        <taxon>Acetobacterales</taxon>
        <taxon>Roseomonadaceae</taxon>
        <taxon>Roseomonas</taxon>
    </lineage>
</organism>
<feature type="signal peptide" evidence="3">
    <location>
        <begin position="1"/>
        <end position="17"/>
    </location>
</feature>
<evidence type="ECO:0000256" key="1">
    <source>
        <dbReference type="ARBA" id="ARBA00004418"/>
    </source>
</evidence>
<evidence type="ECO:0000313" key="4">
    <source>
        <dbReference type="EMBL" id="MBO1075197.1"/>
    </source>
</evidence>
<gene>
    <name evidence="4" type="ORF">IAI60_11310</name>
</gene>
<comment type="subcellular location">
    <subcellularLocation>
        <location evidence="1">Periplasm</location>
    </subcellularLocation>
</comment>
<dbReference type="PANTHER" id="PTHR43649:SF14">
    <property type="entry name" value="BLR3389 PROTEIN"/>
    <property type="match status" value="1"/>
</dbReference>
<protein>
    <submittedName>
        <fullName evidence="4">Carbohydrate ABC transporter substrate-binding protein</fullName>
    </submittedName>
</protein>
<comment type="caution">
    <text evidence="4">The sequence shown here is derived from an EMBL/GenBank/DDBJ whole genome shotgun (WGS) entry which is preliminary data.</text>
</comment>
<keyword evidence="5" id="KW-1185">Reference proteome</keyword>
<proteinExistence type="inferred from homology"/>
<dbReference type="SUPFAM" id="SSF53850">
    <property type="entry name" value="Periplasmic binding protein-like II"/>
    <property type="match status" value="1"/>
</dbReference>
<dbReference type="Proteomes" id="UP001518990">
    <property type="component" value="Unassembled WGS sequence"/>
</dbReference>
<keyword evidence="3" id="KW-0732">Signal</keyword>
<accession>A0ABS3KDY4</accession>
<name>A0ABS3KDY4_9PROT</name>
<evidence type="ECO:0000313" key="5">
    <source>
        <dbReference type="Proteomes" id="UP001518990"/>
    </source>
</evidence>
<comment type="similarity">
    <text evidence="2">Belongs to the bacterial solute-binding protein 1 family.</text>
</comment>
<sequence length="415" mass="45360">MGAVLVTLMATTATAFADSTVRWFISENTPQQTVWMREVAKRYEESRPGTRIDIQVMSGEPYKAKLTTMLQSSDRPHLIYTWGGGVLFAQAQAGLLQDITDKVKGAWANDLSPAALEAMSYQGRTYGAPTHLSQVVLWYNRRLLAQAGIDPASLGTWDGLLAATRRLKEAGIQPFTAGGSDKWPLNMFWSGLALRIGGRQGFQDALERRTGGGFDGPVFTRASEMFKQLVDLEPFQRGFLGDTAPQAAGQFGDGKAALQVMGNWFYNTQRSQSSGQKGIPDEDLGWMPFPAVSGGKGEATDVVGGINGFLVTRGAPPEAVDFLRYYTSPAVQREGAERGFFIPAARGAGEALKNPFFRQISDYLQRASYVQNFYDQMLGPSVGRVVNDTSADLAAGRMTPRQVGRQIQDAWDLEQ</sequence>
<dbReference type="PANTHER" id="PTHR43649">
    <property type="entry name" value="ARABINOSE-BINDING PROTEIN-RELATED"/>
    <property type="match status" value="1"/>
</dbReference>
<dbReference type="Pfam" id="PF01547">
    <property type="entry name" value="SBP_bac_1"/>
    <property type="match status" value="1"/>
</dbReference>
<feature type="chain" id="PRO_5045756500" evidence="3">
    <location>
        <begin position="18"/>
        <end position="415"/>
    </location>
</feature>